<protein>
    <recommendedName>
        <fullName evidence="3">Teneurin NHL domain-containing protein</fullName>
    </recommendedName>
</protein>
<gene>
    <name evidence="4" type="ORF">CP977_00390</name>
</gene>
<proteinExistence type="predicted"/>
<dbReference type="PANTHER" id="PTHR46388:SF2">
    <property type="entry name" value="NHL REPEAT-CONTAINING PROTEIN 2"/>
    <property type="match status" value="1"/>
</dbReference>
<dbReference type="EMBL" id="CP023693">
    <property type="protein sequence ID" value="QEV30854.1"/>
    <property type="molecule type" value="Genomic_DNA"/>
</dbReference>
<evidence type="ECO:0000259" key="3">
    <source>
        <dbReference type="Pfam" id="PF25021"/>
    </source>
</evidence>
<evidence type="ECO:0000256" key="1">
    <source>
        <dbReference type="ARBA" id="ARBA00022737"/>
    </source>
</evidence>
<feature type="repeat" description="NHL" evidence="2">
    <location>
        <begin position="238"/>
        <end position="269"/>
    </location>
</feature>
<dbReference type="Pfam" id="PF25021">
    <property type="entry name" value="TEN_NHL"/>
    <property type="match status" value="1"/>
</dbReference>
<evidence type="ECO:0000313" key="4">
    <source>
        <dbReference type="EMBL" id="QEV30854.1"/>
    </source>
</evidence>
<feature type="repeat" description="NHL" evidence="2">
    <location>
        <begin position="180"/>
        <end position="211"/>
    </location>
</feature>
<dbReference type="PROSITE" id="PS51125">
    <property type="entry name" value="NHL"/>
    <property type="match status" value="3"/>
</dbReference>
<evidence type="ECO:0000313" key="5">
    <source>
        <dbReference type="Proteomes" id="UP000326029"/>
    </source>
</evidence>
<dbReference type="InterPro" id="IPR056822">
    <property type="entry name" value="TEN_NHL"/>
</dbReference>
<dbReference type="InterPro" id="IPR001258">
    <property type="entry name" value="NHL_repeat"/>
</dbReference>
<dbReference type="Proteomes" id="UP000326029">
    <property type="component" value="Chromosome"/>
</dbReference>
<name>A0ABX6B7A4_9ACTN</name>
<feature type="repeat" description="NHL" evidence="2">
    <location>
        <begin position="84"/>
        <end position="117"/>
    </location>
</feature>
<dbReference type="InterPro" id="IPR011042">
    <property type="entry name" value="6-blade_b-propeller_TolB-like"/>
</dbReference>
<sequence>MEGRRRHGRSRQVRRYETFRGHSCRTIKVGASTVTQSVDFAEMNMPPTIPASLDGQLVSAAVEGFITTVSVTESEGNGGGAVVDAEFRHPKGVVVASDGTLFVSESSGHRVWKVTPDHRMSLLAGDGTKGHGGDGGLATAAQLDSPGPLALDAEGSLYVAESGRVRKITPDGKITTAVDDLVWPRGLAFDSQRNLYISESGKHRVQKVNLENGEVTTVAGTENREGSSGDTERADTAHLYYPAGLCVDEDDNLYIADHYNGRVRKVDRNGIITTVAGGGSRDLGDGEPATEVVLRAPEALVRGIHGSLYIADSGGHRVRKMDRGGIITTVAGTGEGAFGGDNGQATKAQLKFPYGLAMDPYGNLYIADCYNGRVRKVEGPQERSLRIRQVKVPQVSVGESAELTVEITAYRAGQAVDAGNVIQTFTAPTGFAFGEWPTYSYNGNEALSGSLNCRFERDRKVMIVTSSLHLNTCAGDKGPLLYTIPVKAVAAVDPGTYHDGRLLVGRNPGIRLSATVTGGLRISVTPGDSPVKIARGGFRYPGVVVSGERPVPPQAITATLPSEVGLAFNPERGTRHQMTVRSHSPGSEDDFYDAELSDDGQMLTCRDVSLGFSQQYPVSVWVAVTAAATATAGFTHLTFRVGGIESASTELEVVSGEQRDFPPDMNAP</sequence>
<dbReference type="Gene3D" id="2.120.10.30">
    <property type="entry name" value="TolB, C-terminal domain"/>
    <property type="match status" value="3"/>
</dbReference>
<dbReference type="Pfam" id="PF01436">
    <property type="entry name" value="NHL"/>
    <property type="match status" value="1"/>
</dbReference>
<accession>A0ABX6B7A4</accession>
<evidence type="ECO:0000256" key="2">
    <source>
        <dbReference type="PROSITE-ProRule" id="PRU00504"/>
    </source>
</evidence>
<dbReference type="SUPFAM" id="SSF101898">
    <property type="entry name" value="NHL repeat"/>
    <property type="match status" value="1"/>
</dbReference>
<organism evidence="4 5">
    <name type="scientific">Streptomyces cinereoruber</name>
    <dbReference type="NCBI Taxonomy" id="67260"/>
    <lineage>
        <taxon>Bacteria</taxon>
        <taxon>Bacillati</taxon>
        <taxon>Actinomycetota</taxon>
        <taxon>Actinomycetes</taxon>
        <taxon>Kitasatosporales</taxon>
        <taxon>Streptomycetaceae</taxon>
        <taxon>Streptomyces</taxon>
    </lineage>
</organism>
<keyword evidence="1" id="KW-0677">Repeat</keyword>
<reference evidence="4 5" key="1">
    <citation type="submission" date="2017-09" db="EMBL/GenBank/DDBJ databases">
        <authorList>
            <person name="Lee N."/>
            <person name="Cho B.-K."/>
        </authorList>
    </citation>
    <scope>NUCLEOTIDE SEQUENCE [LARGE SCALE GENOMIC DNA]</scope>
    <source>
        <strain evidence="4 5">ATCC 19740</strain>
    </source>
</reference>
<dbReference type="PANTHER" id="PTHR46388">
    <property type="entry name" value="NHL REPEAT-CONTAINING PROTEIN 2"/>
    <property type="match status" value="1"/>
</dbReference>
<keyword evidence="5" id="KW-1185">Reference proteome</keyword>
<feature type="domain" description="Teneurin NHL" evidence="3">
    <location>
        <begin position="136"/>
        <end position="278"/>
    </location>
</feature>